<protein>
    <submittedName>
        <fullName evidence="8">Transthyretin-like family protein</fullName>
    </submittedName>
</protein>
<evidence type="ECO:0000256" key="2">
    <source>
        <dbReference type="ARBA" id="ARBA00010112"/>
    </source>
</evidence>
<dbReference type="EMBL" id="UZAJ01042762">
    <property type="protein sequence ID" value="VDP23595.1"/>
    <property type="molecule type" value="Genomic_DNA"/>
</dbReference>
<name>A0A183I7N5_9BILA</name>
<evidence type="ECO:0000313" key="6">
    <source>
        <dbReference type="EMBL" id="VDP23595.1"/>
    </source>
</evidence>
<evidence type="ECO:0000256" key="4">
    <source>
        <dbReference type="ARBA" id="ARBA00022729"/>
    </source>
</evidence>
<keyword evidence="3" id="KW-0964">Secreted</keyword>
<keyword evidence="4 5" id="KW-0732">Signal</keyword>
<feature type="chain" id="PRO_5044552798" evidence="5">
    <location>
        <begin position="19"/>
        <end position="117"/>
    </location>
</feature>
<accession>A0A183I7N5</accession>
<feature type="signal peptide" evidence="5">
    <location>
        <begin position="1"/>
        <end position="18"/>
    </location>
</feature>
<evidence type="ECO:0000313" key="8">
    <source>
        <dbReference type="WBParaSite" id="OFLC_0001576001-mRNA-1"/>
    </source>
</evidence>
<reference evidence="6 7" key="2">
    <citation type="submission" date="2018-11" db="EMBL/GenBank/DDBJ databases">
        <authorList>
            <consortium name="Pathogen Informatics"/>
        </authorList>
    </citation>
    <scope>NUCLEOTIDE SEQUENCE [LARGE SCALE GENOMIC DNA]</scope>
</reference>
<dbReference type="InterPro" id="IPR001534">
    <property type="entry name" value="Transthyretin-like"/>
</dbReference>
<evidence type="ECO:0000256" key="3">
    <source>
        <dbReference type="ARBA" id="ARBA00022525"/>
    </source>
</evidence>
<dbReference type="InterPro" id="IPR038479">
    <property type="entry name" value="Transthyretin-like_sf"/>
</dbReference>
<evidence type="ECO:0000256" key="1">
    <source>
        <dbReference type="ARBA" id="ARBA00004613"/>
    </source>
</evidence>
<proteinExistence type="inferred from homology"/>
<dbReference type="GO" id="GO:0005576">
    <property type="term" value="C:extracellular region"/>
    <property type="evidence" value="ECO:0007669"/>
    <property type="project" value="UniProtKB-SubCell"/>
</dbReference>
<dbReference type="AlphaFoldDB" id="A0A183I7N5"/>
<sequence length="117" mass="13028">MKNEVSLLLLLLFSTITAFRPLKIGRKQSTAVKGVLTCNGKPAVNVKVKLYNDSQGIDPMLKLYHDCDVENAQCLKKFSILIPNDFVSEGLEPKKTFDMGTLNLGGKFFDEERECAS</sequence>
<comment type="subcellular location">
    <subcellularLocation>
        <location evidence="1">Secreted</location>
    </subcellularLocation>
</comment>
<gene>
    <name evidence="6" type="ORF">OFLC_LOCUS15747</name>
</gene>
<dbReference type="GO" id="GO:0009986">
    <property type="term" value="C:cell surface"/>
    <property type="evidence" value="ECO:0007669"/>
    <property type="project" value="InterPro"/>
</dbReference>
<reference evidence="8" key="1">
    <citation type="submission" date="2016-06" db="UniProtKB">
        <authorList>
            <consortium name="WormBaseParasite"/>
        </authorList>
    </citation>
    <scope>IDENTIFICATION</scope>
</reference>
<organism evidence="8">
    <name type="scientific">Onchocerca flexuosa</name>
    <dbReference type="NCBI Taxonomy" id="387005"/>
    <lineage>
        <taxon>Eukaryota</taxon>
        <taxon>Metazoa</taxon>
        <taxon>Ecdysozoa</taxon>
        <taxon>Nematoda</taxon>
        <taxon>Chromadorea</taxon>
        <taxon>Rhabditida</taxon>
        <taxon>Spirurina</taxon>
        <taxon>Spiruromorpha</taxon>
        <taxon>Filarioidea</taxon>
        <taxon>Onchocercidae</taxon>
        <taxon>Onchocerca</taxon>
    </lineage>
</organism>
<dbReference type="WBParaSite" id="OFLC_0001576001-mRNA-1">
    <property type="protein sequence ID" value="OFLC_0001576001-mRNA-1"/>
    <property type="gene ID" value="OFLC_0001576001"/>
</dbReference>
<comment type="similarity">
    <text evidence="2">Belongs to the nematode transthyretin-like family.</text>
</comment>
<keyword evidence="7" id="KW-1185">Reference proteome</keyword>
<evidence type="ECO:0000313" key="7">
    <source>
        <dbReference type="Proteomes" id="UP000267606"/>
    </source>
</evidence>
<dbReference type="PANTHER" id="PTHR21700">
    <property type="entry name" value="TRANSTHYRETIN-LIKE FAMILY PROTEIN-RELATED"/>
    <property type="match status" value="1"/>
</dbReference>
<dbReference type="Gene3D" id="2.60.40.3330">
    <property type="match status" value="1"/>
</dbReference>
<dbReference type="Proteomes" id="UP000267606">
    <property type="component" value="Unassembled WGS sequence"/>
</dbReference>
<evidence type="ECO:0000256" key="5">
    <source>
        <dbReference type="SAM" id="SignalP"/>
    </source>
</evidence>